<dbReference type="EMBL" id="JAIWYP010000008">
    <property type="protein sequence ID" value="KAH3789211.1"/>
    <property type="molecule type" value="Genomic_DNA"/>
</dbReference>
<feature type="region of interest" description="Disordered" evidence="1">
    <location>
        <begin position="1"/>
        <end position="53"/>
    </location>
</feature>
<dbReference type="AlphaFoldDB" id="A0A9D4F0Q0"/>
<evidence type="ECO:0000313" key="2">
    <source>
        <dbReference type="EMBL" id="KAH3789211.1"/>
    </source>
</evidence>
<protein>
    <submittedName>
        <fullName evidence="2">Uncharacterized protein</fullName>
    </submittedName>
</protein>
<accession>A0A9D4F0Q0</accession>
<evidence type="ECO:0000256" key="1">
    <source>
        <dbReference type="SAM" id="MobiDB-lite"/>
    </source>
</evidence>
<keyword evidence="3" id="KW-1185">Reference proteome</keyword>
<evidence type="ECO:0000313" key="3">
    <source>
        <dbReference type="Proteomes" id="UP000828390"/>
    </source>
</evidence>
<reference evidence="2" key="2">
    <citation type="submission" date="2020-11" db="EMBL/GenBank/DDBJ databases">
        <authorList>
            <person name="McCartney M.A."/>
            <person name="Auch B."/>
            <person name="Kono T."/>
            <person name="Mallez S."/>
            <person name="Becker A."/>
            <person name="Gohl D.M."/>
            <person name="Silverstein K.A.T."/>
            <person name="Koren S."/>
            <person name="Bechman K.B."/>
            <person name="Herman A."/>
            <person name="Abrahante J.E."/>
            <person name="Garbe J."/>
        </authorList>
    </citation>
    <scope>NUCLEOTIDE SEQUENCE</scope>
    <source>
        <strain evidence="2">Duluth1</strain>
        <tissue evidence="2">Whole animal</tissue>
    </source>
</reference>
<gene>
    <name evidence="2" type="ORF">DPMN_167386</name>
</gene>
<proteinExistence type="predicted"/>
<feature type="compositionally biased region" description="Polar residues" evidence="1">
    <location>
        <begin position="22"/>
        <end position="45"/>
    </location>
</feature>
<organism evidence="2 3">
    <name type="scientific">Dreissena polymorpha</name>
    <name type="common">Zebra mussel</name>
    <name type="synonym">Mytilus polymorpha</name>
    <dbReference type="NCBI Taxonomy" id="45954"/>
    <lineage>
        <taxon>Eukaryota</taxon>
        <taxon>Metazoa</taxon>
        <taxon>Spiralia</taxon>
        <taxon>Lophotrochozoa</taxon>
        <taxon>Mollusca</taxon>
        <taxon>Bivalvia</taxon>
        <taxon>Autobranchia</taxon>
        <taxon>Heteroconchia</taxon>
        <taxon>Euheterodonta</taxon>
        <taxon>Imparidentia</taxon>
        <taxon>Neoheterodontei</taxon>
        <taxon>Myida</taxon>
        <taxon>Dreissenoidea</taxon>
        <taxon>Dreissenidae</taxon>
        <taxon>Dreissena</taxon>
    </lineage>
</organism>
<reference evidence="2" key="1">
    <citation type="journal article" date="2019" name="bioRxiv">
        <title>The Genome of the Zebra Mussel, Dreissena polymorpha: A Resource for Invasive Species Research.</title>
        <authorList>
            <person name="McCartney M.A."/>
            <person name="Auch B."/>
            <person name="Kono T."/>
            <person name="Mallez S."/>
            <person name="Zhang Y."/>
            <person name="Obille A."/>
            <person name="Becker A."/>
            <person name="Abrahante J.E."/>
            <person name="Garbe J."/>
            <person name="Badalamenti J.P."/>
            <person name="Herman A."/>
            <person name="Mangelson H."/>
            <person name="Liachko I."/>
            <person name="Sullivan S."/>
            <person name="Sone E.D."/>
            <person name="Koren S."/>
            <person name="Silverstein K.A.T."/>
            <person name="Beckman K.B."/>
            <person name="Gohl D.M."/>
        </authorList>
    </citation>
    <scope>NUCLEOTIDE SEQUENCE</scope>
    <source>
        <strain evidence="2">Duluth1</strain>
        <tissue evidence="2">Whole animal</tissue>
    </source>
</reference>
<comment type="caution">
    <text evidence="2">The sequence shown here is derived from an EMBL/GenBank/DDBJ whole genome shotgun (WGS) entry which is preliminary data.</text>
</comment>
<name>A0A9D4F0Q0_DREPO</name>
<dbReference type="Proteomes" id="UP000828390">
    <property type="component" value="Unassembled WGS sequence"/>
</dbReference>
<sequence>MREVHKHSFLKQPSDRGRTQEDTQGNMGFTRPNGSTENQNMSESLRSLFRTLG</sequence>